<keyword evidence="1" id="KW-1133">Transmembrane helix</keyword>
<dbReference type="AlphaFoldDB" id="A0A6G1DCB6"/>
<evidence type="ECO:0000313" key="3">
    <source>
        <dbReference type="Proteomes" id="UP000479710"/>
    </source>
</evidence>
<sequence>GSRKKINMLVEVEGDQIHRHGGKPGARSARVWSKLGSGGSGAALVAVMAVWWWVRGSAWGGMAVANEWGIA</sequence>
<accession>A0A6G1DCB6</accession>
<reference evidence="2 3" key="1">
    <citation type="submission" date="2019-11" db="EMBL/GenBank/DDBJ databases">
        <title>Whole genome sequence of Oryza granulata.</title>
        <authorList>
            <person name="Li W."/>
        </authorList>
    </citation>
    <scope>NUCLEOTIDE SEQUENCE [LARGE SCALE GENOMIC DNA]</scope>
    <source>
        <strain evidence="3">cv. Menghai</strain>
        <tissue evidence="2">Leaf</tissue>
    </source>
</reference>
<feature type="non-terminal residue" evidence="2">
    <location>
        <position position="1"/>
    </location>
</feature>
<keyword evidence="1" id="KW-0812">Transmembrane</keyword>
<gene>
    <name evidence="2" type="ORF">E2562_001306</name>
</gene>
<organism evidence="2 3">
    <name type="scientific">Oryza meyeriana var. granulata</name>
    <dbReference type="NCBI Taxonomy" id="110450"/>
    <lineage>
        <taxon>Eukaryota</taxon>
        <taxon>Viridiplantae</taxon>
        <taxon>Streptophyta</taxon>
        <taxon>Embryophyta</taxon>
        <taxon>Tracheophyta</taxon>
        <taxon>Spermatophyta</taxon>
        <taxon>Magnoliopsida</taxon>
        <taxon>Liliopsida</taxon>
        <taxon>Poales</taxon>
        <taxon>Poaceae</taxon>
        <taxon>BOP clade</taxon>
        <taxon>Oryzoideae</taxon>
        <taxon>Oryzeae</taxon>
        <taxon>Oryzinae</taxon>
        <taxon>Oryza</taxon>
        <taxon>Oryza meyeriana</taxon>
    </lineage>
</organism>
<proteinExistence type="predicted"/>
<evidence type="ECO:0000256" key="1">
    <source>
        <dbReference type="SAM" id="Phobius"/>
    </source>
</evidence>
<feature type="transmembrane region" description="Helical" evidence="1">
    <location>
        <begin position="35"/>
        <end position="54"/>
    </location>
</feature>
<dbReference type="Proteomes" id="UP000479710">
    <property type="component" value="Unassembled WGS sequence"/>
</dbReference>
<protein>
    <submittedName>
        <fullName evidence="2">Uncharacterized protein</fullName>
    </submittedName>
</protein>
<dbReference type="EMBL" id="SPHZ02000006">
    <property type="protein sequence ID" value="KAF0910070.1"/>
    <property type="molecule type" value="Genomic_DNA"/>
</dbReference>
<keyword evidence="1" id="KW-0472">Membrane</keyword>
<feature type="non-terminal residue" evidence="2">
    <location>
        <position position="71"/>
    </location>
</feature>
<comment type="caution">
    <text evidence="2">The sequence shown here is derived from an EMBL/GenBank/DDBJ whole genome shotgun (WGS) entry which is preliminary data.</text>
</comment>
<name>A0A6G1DCB6_9ORYZ</name>
<evidence type="ECO:0000313" key="2">
    <source>
        <dbReference type="EMBL" id="KAF0910070.1"/>
    </source>
</evidence>
<keyword evidence="3" id="KW-1185">Reference proteome</keyword>